<keyword evidence="1" id="KW-0732">Signal</keyword>
<evidence type="ECO:0000313" key="3">
    <source>
        <dbReference type="EMBL" id="CUH83011.1"/>
    </source>
</evidence>
<feature type="signal peptide" evidence="1">
    <location>
        <begin position="1"/>
        <end position="32"/>
    </location>
</feature>
<dbReference type="Gene3D" id="3.40.50.11550">
    <property type="match status" value="1"/>
</dbReference>
<dbReference type="RefSeq" id="WP_082645352.1">
    <property type="nucleotide sequence ID" value="NZ_CYSF01000001.1"/>
</dbReference>
<evidence type="ECO:0000259" key="2">
    <source>
        <dbReference type="Pfam" id="PF04187"/>
    </source>
</evidence>
<evidence type="ECO:0000256" key="1">
    <source>
        <dbReference type="SAM" id="SignalP"/>
    </source>
</evidence>
<accession>A0A0N7M1D6</accession>
<reference evidence="3 4" key="1">
    <citation type="submission" date="2015-09" db="EMBL/GenBank/DDBJ databases">
        <authorList>
            <consortium name="Swine Surveillance"/>
        </authorList>
    </citation>
    <scope>NUCLEOTIDE SEQUENCE [LARGE SCALE GENOMIC DNA]</scope>
    <source>
        <strain evidence="3 4">CECT 8383</strain>
    </source>
</reference>
<evidence type="ECO:0000313" key="4">
    <source>
        <dbReference type="Proteomes" id="UP000051681"/>
    </source>
</evidence>
<dbReference type="Gene3D" id="1.10.8.760">
    <property type="entry name" value="Haem-binding uptake, Tiki superfamily, ChaN, domain 2"/>
    <property type="match status" value="1"/>
</dbReference>
<keyword evidence="4" id="KW-1185">Reference proteome</keyword>
<feature type="domain" description="Haem-binding uptake Tiki superfamily ChaN" evidence="2">
    <location>
        <begin position="41"/>
        <end position="232"/>
    </location>
</feature>
<feature type="chain" id="PRO_5006015784" evidence="1">
    <location>
        <begin position="33"/>
        <end position="278"/>
    </location>
</feature>
<dbReference type="AlphaFoldDB" id="A0A0N7M1D6"/>
<dbReference type="Pfam" id="PF04187">
    <property type="entry name" value="Cofac_haem_bdg"/>
    <property type="match status" value="1"/>
</dbReference>
<proteinExistence type="predicted"/>
<organism evidence="3 4">
    <name type="scientific">Thalassovita mediterranea</name>
    <dbReference type="NCBI Taxonomy" id="340021"/>
    <lineage>
        <taxon>Bacteria</taxon>
        <taxon>Pseudomonadati</taxon>
        <taxon>Pseudomonadota</taxon>
        <taxon>Alphaproteobacteria</taxon>
        <taxon>Rhodobacterales</taxon>
        <taxon>Roseobacteraceae</taxon>
        <taxon>Thalassovita</taxon>
    </lineage>
</organism>
<dbReference type="InterPro" id="IPR007314">
    <property type="entry name" value="Cofac_haem-bd_dom"/>
</dbReference>
<dbReference type="Proteomes" id="UP000051681">
    <property type="component" value="Unassembled WGS sequence"/>
</dbReference>
<protein>
    <submittedName>
        <fullName evidence="3">Putative iron-regulated protein</fullName>
    </submittedName>
</protein>
<dbReference type="CDD" id="cd14727">
    <property type="entry name" value="ChanN-like"/>
    <property type="match status" value="1"/>
</dbReference>
<dbReference type="SUPFAM" id="SSF159501">
    <property type="entry name" value="EreA/ChaN-like"/>
    <property type="match status" value="1"/>
</dbReference>
<dbReference type="STRING" id="340021.TM5383_00193"/>
<name>A0A0N7M1D6_9RHOB</name>
<dbReference type="EMBL" id="CYSF01000001">
    <property type="protein sequence ID" value="CUH83011.1"/>
    <property type="molecule type" value="Genomic_DNA"/>
</dbReference>
<gene>
    <name evidence="3" type="ORF">TM5383_00193</name>
</gene>
<dbReference type="OrthoDB" id="9795827at2"/>
<sequence length="278" mass="29098">MKKLITTRPWGALRPLFASLAASLFIAPPLSAEGAAISIFNDTDIAVLGEVHDNPAHHLQQARVVAAMEPAALVFEMLTPEQVTAAEGVEARNAQTLAAALDWANSGWPDFAIYAPIFAAAPDAVLYGAGVSRDVARAAFANGIADSFGPLAPAYGLDRDVPEDQMQARLDLQFAAHCQAVPRDQLAPMVAIQRLRDAHLARAALQALVDTGGPVAVITGNGHARADWGATALIRAADPAVTVLALGQSEDGRAPDGVFDLILDSAGVERGDPCDVFR</sequence>